<name>A0A4C1X3E6_EUMVA</name>
<evidence type="ECO:0000313" key="3">
    <source>
        <dbReference type="EMBL" id="GBP56874.1"/>
    </source>
</evidence>
<dbReference type="GO" id="GO:0043139">
    <property type="term" value="F:5'-3' DNA helicase activity"/>
    <property type="evidence" value="ECO:0007669"/>
    <property type="project" value="UniProtKB-EC"/>
</dbReference>
<sequence length="162" mass="18026">MKYDQATNKIKFTDFSLIEVVYFLDAPDGTGKTFLISLLLATIRAKNKIMIAVASSSIAATLLSGRKTAQSMFKIPLDLERMENTVCSIPKNSLKAKVLQDCVFVVWDECTMANKISIEIVNRTMQDIRSNNLSFGGVIFLFAADFRQILPIVSEPLKLTPV</sequence>
<dbReference type="GO" id="GO:0005524">
    <property type="term" value="F:ATP binding"/>
    <property type="evidence" value="ECO:0007669"/>
    <property type="project" value="UniProtKB-KW"/>
</dbReference>
<gene>
    <name evidence="3" type="primary">pif1</name>
    <name evidence="3" type="ORF">EVAR_41623_1</name>
</gene>
<keyword evidence="1" id="KW-0233">DNA recombination</keyword>
<dbReference type="Gene3D" id="3.40.50.300">
    <property type="entry name" value="P-loop containing nucleotide triphosphate hydrolases"/>
    <property type="match status" value="1"/>
</dbReference>
<dbReference type="EMBL" id="BGZK01000703">
    <property type="protein sequence ID" value="GBP56874.1"/>
    <property type="molecule type" value="Genomic_DNA"/>
</dbReference>
<dbReference type="AlphaFoldDB" id="A0A4C1X3E6"/>
<dbReference type="GO" id="GO:0016887">
    <property type="term" value="F:ATP hydrolysis activity"/>
    <property type="evidence" value="ECO:0007669"/>
    <property type="project" value="RHEA"/>
</dbReference>
<dbReference type="Pfam" id="PF05970">
    <property type="entry name" value="PIF1"/>
    <property type="match status" value="1"/>
</dbReference>
<comment type="similarity">
    <text evidence="1">Belongs to the helicase family.</text>
</comment>
<keyword evidence="4" id="KW-1185">Reference proteome</keyword>
<dbReference type="OrthoDB" id="272985at2759"/>
<evidence type="ECO:0000313" key="4">
    <source>
        <dbReference type="Proteomes" id="UP000299102"/>
    </source>
</evidence>
<protein>
    <recommendedName>
        <fullName evidence="1">ATP-dependent DNA helicase</fullName>
        <ecNumber evidence="1">5.6.2.3</ecNumber>
    </recommendedName>
</protein>
<dbReference type="PANTHER" id="PTHR10492">
    <property type="match status" value="1"/>
</dbReference>
<keyword evidence="1 3" id="KW-0347">Helicase</keyword>
<dbReference type="SUPFAM" id="SSF52540">
    <property type="entry name" value="P-loop containing nucleoside triphosphate hydrolases"/>
    <property type="match status" value="1"/>
</dbReference>
<evidence type="ECO:0000256" key="1">
    <source>
        <dbReference type="RuleBase" id="RU363044"/>
    </source>
</evidence>
<dbReference type="InterPro" id="IPR010285">
    <property type="entry name" value="DNA_helicase_pif1-like_DEAD"/>
</dbReference>
<keyword evidence="1" id="KW-0547">Nucleotide-binding</keyword>
<comment type="catalytic activity">
    <reaction evidence="1">
        <text>ATP + H2O = ADP + phosphate + H(+)</text>
        <dbReference type="Rhea" id="RHEA:13065"/>
        <dbReference type="ChEBI" id="CHEBI:15377"/>
        <dbReference type="ChEBI" id="CHEBI:15378"/>
        <dbReference type="ChEBI" id="CHEBI:30616"/>
        <dbReference type="ChEBI" id="CHEBI:43474"/>
        <dbReference type="ChEBI" id="CHEBI:456216"/>
        <dbReference type="EC" id="5.6.2.3"/>
    </reaction>
</comment>
<dbReference type="GO" id="GO:0006310">
    <property type="term" value="P:DNA recombination"/>
    <property type="evidence" value="ECO:0007669"/>
    <property type="project" value="UniProtKB-KW"/>
</dbReference>
<dbReference type="InterPro" id="IPR027417">
    <property type="entry name" value="P-loop_NTPase"/>
</dbReference>
<comment type="caution">
    <text evidence="3">The sequence shown here is derived from an EMBL/GenBank/DDBJ whole genome shotgun (WGS) entry which is preliminary data.</text>
</comment>
<reference evidence="3 4" key="1">
    <citation type="journal article" date="2019" name="Commun. Biol.">
        <title>The bagworm genome reveals a unique fibroin gene that provides high tensile strength.</title>
        <authorList>
            <person name="Kono N."/>
            <person name="Nakamura H."/>
            <person name="Ohtoshi R."/>
            <person name="Tomita M."/>
            <person name="Numata K."/>
            <person name="Arakawa K."/>
        </authorList>
    </citation>
    <scope>NUCLEOTIDE SEQUENCE [LARGE SCALE GENOMIC DNA]</scope>
</reference>
<keyword evidence="1" id="KW-0234">DNA repair</keyword>
<evidence type="ECO:0000259" key="2">
    <source>
        <dbReference type="Pfam" id="PF05970"/>
    </source>
</evidence>
<keyword evidence="1" id="KW-0227">DNA damage</keyword>
<dbReference type="EC" id="5.6.2.3" evidence="1"/>
<comment type="cofactor">
    <cofactor evidence="1">
        <name>Mg(2+)</name>
        <dbReference type="ChEBI" id="CHEBI:18420"/>
    </cofactor>
</comment>
<keyword evidence="1" id="KW-0067">ATP-binding</keyword>
<dbReference type="GO" id="GO:0006281">
    <property type="term" value="P:DNA repair"/>
    <property type="evidence" value="ECO:0007669"/>
    <property type="project" value="UniProtKB-KW"/>
</dbReference>
<feature type="domain" description="DNA helicase Pif1-like DEAD-box helicase" evidence="2">
    <location>
        <begin position="21"/>
        <end position="158"/>
    </location>
</feature>
<proteinExistence type="inferred from homology"/>
<accession>A0A4C1X3E6</accession>
<organism evidence="3 4">
    <name type="scientific">Eumeta variegata</name>
    <name type="common">Bagworm moth</name>
    <name type="synonym">Eumeta japonica</name>
    <dbReference type="NCBI Taxonomy" id="151549"/>
    <lineage>
        <taxon>Eukaryota</taxon>
        <taxon>Metazoa</taxon>
        <taxon>Ecdysozoa</taxon>
        <taxon>Arthropoda</taxon>
        <taxon>Hexapoda</taxon>
        <taxon>Insecta</taxon>
        <taxon>Pterygota</taxon>
        <taxon>Neoptera</taxon>
        <taxon>Endopterygota</taxon>
        <taxon>Lepidoptera</taxon>
        <taxon>Glossata</taxon>
        <taxon>Ditrysia</taxon>
        <taxon>Tineoidea</taxon>
        <taxon>Psychidae</taxon>
        <taxon>Oiketicinae</taxon>
        <taxon>Eumeta</taxon>
    </lineage>
</organism>
<keyword evidence="1" id="KW-0378">Hydrolase</keyword>
<dbReference type="GO" id="GO:0000723">
    <property type="term" value="P:telomere maintenance"/>
    <property type="evidence" value="ECO:0007669"/>
    <property type="project" value="InterPro"/>
</dbReference>
<dbReference type="PANTHER" id="PTHR10492:SF57">
    <property type="entry name" value="ATP-DEPENDENT DNA HELICASE"/>
    <property type="match status" value="1"/>
</dbReference>
<dbReference type="Proteomes" id="UP000299102">
    <property type="component" value="Unassembled WGS sequence"/>
</dbReference>